<feature type="transmembrane region" description="Helical" evidence="11">
    <location>
        <begin position="264"/>
        <end position="287"/>
    </location>
</feature>
<dbReference type="SUPFAM" id="SSF144083">
    <property type="entry name" value="Magnesium transport protein CorA, transmembrane region"/>
    <property type="match status" value="1"/>
</dbReference>
<organism evidence="12 13">
    <name type="scientific">Alteromonas gilva</name>
    <dbReference type="NCBI Taxonomy" id="2987522"/>
    <lineage>
        <taxon>Bacteria</taxon>
        <taxon>Pseudomonadati</taxon>
        <taxon>Pseudomonadota</taxon>
        <taxon>Gammaproteobacteria</taxon>
        <taxon>Alteromonadales</taxon>
        <taxon>Alteromonadaceae</taxon>
        <taxon>Alteromonas/Salinimonas group</taxon>
        <taxon>Alteromonas</taxon>
    </lineage>
</organism>
<evidence type="ECO:0000256" key="9">
    <source>
        <dbReference type="ARBA" id="ARBA00023065"/>
    </source>
</evidence>
<reference evidence="12 13" key="1">
    <citation type="submission" date="2022-10" db="EMBL/GenBank/DDBJ databases">
        <title>Alteromonas sp. chi3 Genome sequencing.</title>
        <authorList>
            <person name="Park S."/>
        </authorList>
    </citation>
    <scope>NUCLEOTIDE SEQUENCE [LARGE SCALE GENOMIC DNA]</scope>
    <source>
        <strain evidence="13">chi3</strain>
    </source>
</reference>
<accession>A0ABT5KXT2</accession>
<protein>
    <submittedName>
        <fullName evidence="12">Zinc transporter ZntB</fullName>
    </submittedName>
</protein>
<dbReference type="InterPro" id="IPR045863">
    <property type="entry name" value="CorA_TM1_TM2"/>
</dbReference>
<evidence type="ECO:0000256" key="4">
    <source>
        <dbReference type="ARBA" id="ARBA00022475"/>
    </source>
</evidence>
<evidence type="ECO:0000256" key="3">
    <source>
        <dbReference type="ARBA" id="ARBA00022448"/>
    </source>
</evidence>
<proteinExistence type="inferred from homology"/>
<feature type="transmembrane region" description="Helical" evidence="11">
    <location>
        <begin position="299"/>
        <end position="319"/>
    </location>
</feature>
<comment type="caution">
    <text evidence="12">The sequence shown here is derived from an EMBL/GenBank/DDBJ whole genome shotgun (WGS) entry which is preliminary data.</text>
</comment>
<evidence type="ECO:0000256" key="7">
    <source>
        <dbReference type="ARBA" id="ARBA00022833"/>
    </source>
</evidence>
<keyword evidence="9" id="KW-0406">Ion transport</keyword>
<dbReference type="InterPro" id="IPR045861">
    <property type="entry name" value="CorA_cytoplasmic_dom"/>
</dbReference>
<sequence>MTNANSALLWAYDIAADGSANPVTVEQLSTTPPAQCYRWVHMQSDSSDAEQLIETMALSGSVGESLLALQTRPRVIPLPDGALAFLRGINANPGADPEDMVSLRLWITPSLIVTARRHERKLVSVQDTRLQVEEGNAPASIAELLIVLLTRIADRIHDKVEEIDEHLGEYEAAETLNKQDRHQLSMLRRQTASIRRYLAPQRDALEALGRVAGLFDNTQTFSLRDQSDRMTRSIEDLDLARERAIVLQDELRNQISDKQNIRMYVLSMVTAIFLPLSFLTGVFGMNVAGLPGTETPDGFFNLMVSMGILAFLMLLGMLWKKWL</sequence>
<evidence type="ECO:0000256" key="5">
    <source>
        <dbReference type="ARBA" id="ARBA00022519"/>
    </source>
</evidence>
<keyword evidence="6 11" id="KW-0812">Transmembrane</keyword>
<evidence type="ECO:0000256" key="8">
    <source>
        <dbReference type="ARBA" id="ARBA00022989"/>
    </source>
</evidence>
<keyword evidence="5" id="KW-0997">Cell inner membrane</keyword>
<dbReference type="Proteomes" id="UP001218788">
    <property type="component" value="Unassembled WGS sequence"/>
</dbReference>
<keyword evidence="3" id="KW-0813">Transport</keyword>
<keyword evidence="13" id="KW-1185">Reference proteome</keyword>
<evidence type="ECO:0000256" key="2">
    <source>
        <dbReference type="ARBA" id="ARBA00009765"/>
    </source>
</evidence>
<evidence type="ECO:0000313" key="12">
    <source>
        <dbReference type="EMBL" id="MDC8829589.1"/>
    </source>
</evidence>
<dbReference type="Gene3D" id="1.20.58.340">
    <property type="entry name" value="Magnesium transport protein CorA, transmembrane region"/>
    <property type="match status" value="2"/>
</dbReference>
<evidence type="ECO:0000256" key="6">
    <source>
        <dbReference type="ARBA" id="ARBA00022692"/>
    </source>
</evidence>
<evidence type="ECO:0000256" key="11">
    <source>
        <dbReference type="SAM" id="Phobius"/>
    </source>
</evidence>
<gene>
    <name evidence="12" type="ORF">OIK42_02325</name>
</gene>
<dbReference type="EMBL" id="JAQQXP010000001">
    <property type="protein sequence ID" value="MDC8829589.1"/>
    <property type="molecule type" value="Genomic_DNA"/>
</dbReference>
<comment type="subcellular location">
    <subcellularLocation>
        <location evidence="1">Cell membrane</location>
        <topology evidence="1">Multi-pass membrane protein</topology>
    </subcellularLocation>
</comment>
<dbReference type="Gene3D" id="3.30.460.20">
    <property type="entry name" value="CorA soluble domain-like"/>
    <property type="match status" value="1"/>
</dbReference>
<dbReference type="Pfam" id="PF01544">
    <property type="entry name" value="CorA"/>
    <property type="match status" value="1"/>
</dbReference>
<dbReference type="CDD" id="cd12833">
    <property type="entry name" value="ZntB-like_1"/>
    <property type="match status" value="1"/>
</dbReference>
<name>A0ABT5KXT2_9ALTE</name>
<dbReference type="PANTHER" id="PTHR46494:SF3">
    <property type="entry name" value="ZINC TRANSPORT PROTEIN ZNTB"/>
    <property type="match status" value="1"/>
</dbReference>
<dbReference type="RefSeq" id="WP_273638040.1">
    <property type="nucleotide sequence ID" value="NZ_JAQQXP010000001.1"/>
</dbReference>
<comment type="similarity">
    <text evidence="2">Belongs to the CorA metal ion transporter (MIT) (TC 1.A.35) family.</text>
</comment>
<evidence type="ECO:0000256" key="10">
    <source>
        <dbReference type="ARBA" id="ARBA00023136"/>
    </source>
</evidence>
<dbReference type="PANTHER" id="PTHR46494">
    <property type="entry name" value="CORA FAMILY METAL ION TRANSPORTER (EUROFUNG)"/>
    <property type="match status" value="1"/>
</dbReference>
<keyword evidence="7" id="KW-0862">Zinc</keyword>
<keyword evidence="8 11" id="KW-1133">Transmembrane helix</keyword>
<evidence type="ECO:0000313" key="13">
    <source>
        <dbReference type="Proteomes" id="UP001218788"/>
    </source>
</evidence>
<keyword evidence="4" id="KW-1003">Cell membrane</keyword>
<keyword evidence="10 11" id="KW-0472">Membrane</keyword>
<dbReference type="SUPFAM" id="SSF143865">
    <property type="entry name" value="CorA soluble domain-like"/>
    <property type="match status" value="1"/>
</dbReference>
<evidence type="ECO:0000256" key="1">
    <source>
        <dbReference type="ARBA" id="ARBA00004651"/>
    </source>
</evidence>
<dbReference type="InterPro" id="IPR002523">
    <property type="entry name" value="MgTranspt_CorA/ZnTranspt_ZntB"/>
</dbReference>